<dbReference type="InterPro" id="IPR046956">
    <property type="entry name" value="RLP23-like"/>
</dbReference>
<keyword evidence="3" id="KW-1003">Cell membrane</keyword>
<dbReference type="FunFam" id="3.80.10.10:FF:000213">
    <property type="entry name" value="Tyrosine-sulfated glycopeptide receptor 1"/>
    <property type="match status" value="2"/>
</dbReference>
<dbReference type="SUPFAM" id="SSF52058">
    <property type="entry name" value="L domain-like"/>
    <property type="match status" value="2"/>
</dbReference>
<accession>A0A2P6Q7S6</accession>
<feature type="domain" description="Disease resistance R13L4/SHOC-2-like LRR" evidence="15">
    <location>
        <begin position="362"/>
        <end position="550"/>
    </location>
</feature>
<dbReference type="EMBL" id="PDCK01000043">
    <property type="protein sequence ID" value="PRQ30219.1"/>
    <property type="molecule type" value="Genomic_DNA"/>
</dbReference>
<sequence>MDSFFLAHCLLFWFLATFYLQTIDFCFCSSDGVPGSVRSACMEEERQALLSFRHDLADPSGRLSSWIGYECCQWKGISCNNLTGHVAKMDLSNAAYGSMVFDELAYRSPLRGKINPSLLSLKHLNYLDLSWNDFELPQFIGQLRSLSYLNLSAFSSHGGVIPESIGNLSSLKILDLSNNYFDGIRISEFFGQLKSLQFLDMSYSSFEITSNLANLSDLIYLDLGGNFWSIKASKNLNWFSQLSFLKYLNLQSMDLSRAGDSWLLAANMLPSLLELHLSFCQIEHISVSLPKINITSLLILDMSQNWIVSSIPSWLFNLTSLRKLDLSGNSFGGSIAWKLGSLKNLEELDLSSNGFEGQVPRLIGNSSKLKILNLANNKIVGGLPELLGGCLGCTNDKLESVDLSLNRLNCKFPASLGMFQNLQYLNLESNTVGGTIPESIGNLSSLKTLNLRYNHMNGSVPESLGQLSQLLQLDLSENSWAGSLLESHFINLTRLESFAVSTNQPMSIIFNATWVAPFMLHRIEIRKCSIDPSFLVWLQSQTELSIVTLSSTNISGPISEEWFLKFPQIEYLDLSYNQIPGKLPLLLKCPNLNHIDLSHNQFEGPFLFSSPNFSMLNLESNLLLGPIPSNLDQLVPNLRELYLSENKLNGTIPASICNMTNLAILTLRRNQLSGEFPQAWSLWSNMLVVDVGYNNLSGDIPSSMGVSISLAILKLNNNNFGGKFPSLIFENCRGLKSIDLGSNRFTGNLPSKISSELSGLHLRSNFFSGHIPNELCFTMLHVLDLGDNNFSGSIPKCLNEMYSLVRSFSNVSRYDSYVEQITLMLKGTELIYNTTLFFVNIIDLSSNNLEGEIPEEVSSLVELGTLNLSRNHLSGQIPSKIGNLRWLETLDLSHNQLSGPIPQSLSSLTSLSHLNLSYNNLAGRIPSSTQLTTLDDSSIYEANPLLCGVPLATKCSGDSTPAALDGKDNKDEDDNEKLVFYGSIVFGFIIGFWGVCGALLIKKSWRYAYFQFFDKIKDQVALRIALTVARWHRRRSLLV</sequence>
<dbReference type="AlphaFoldDB" id="A0A2P6Q7S6"/>
<evidence type="ECO:0000256" key="6">
    <source>
        <dbReference type="ARBA" id="ARBA00022729"/>
    </source>
</evidence>
<protein>
    <submittedName>
        <fullName evidence="16">Putative leucine-rich repeat-containing, plant-type, leucine-rich repeat domain, L</fullName>
    </submittedName>
</protein>
<evidence type="ECO:0000256" key="8">
    <source>
        <dbReference type="ARBA" id="ARBA00022989"/>
    </source>
</evidence>
<evidence type="ECO:0000256" key="2">
    <source>
        <dbReference type="ARBA" id="ARBA00009592"/>
    </source>
</evidence>
<dbReference type="PRINTS" id="PR00019">
    <property type="entry name" value="LEURICHRPT"/>
</dbReference>
<dbReference type="InterPro" id="IPR013210">
    <property type="entry name" value="LRR_N_plant-typ"/>
</dbReference>
<dbReference type="InterPro" id="IPR001611">
    <property type="entry name" value="Leu-rich_rpt"/>
</dbReference>
<feature type="transmembrane region" description="Helical" evidence="12">
    <location>
        <begin position="978"/>
        <end position="1001"/>
    </location>
</feature>
<evidence type="ECO:0000256" key="10">
    <source>
        <dbReference type="ARBA" id="ARBA00023170"/>
    </source>
</evidence>
<organism evidence="16 17">
    <name type="scientific">Rosa chinensis</name>
    <name type="common">China rose</name>
    <dbReference type="NCBI Taxonomy" id="74649"/>
    <lineage>
        <taxon>Eukaryota</taxon>
        <taxon>Viridiplantae</taxon>
        <taxon>Streptophyta</taxon>
        <taxon>Embryophyta</taxon>
        <taxon>Tracheophyta</taxon>
        <taxon>Spermatophyta</taxon>
        <taxon>Magnoliopsida</taxon>
        <taxon>eudicotyledons</taxon>
        <taxon>Gunneridae</taxon>
        <taxon>Pentapetalae</taxon>
        <taxon>rosids</taxon>
        <taxon>fabids</taxon>
        <taxon>Rosales</taxon>
        <taxon>Rosaceae</taxon>
        <taxon>Rosoideae</taxon>
        <taxon>Rosoideae incertae sedis</taxon>
        <taxon>Rosa</taxon>
    </lineage>
</organism>
<evidence type="ECO:0000256" key="1">
    <source>
        <dbReference type="ARBA" id="ARBA00004251"/>
    </source>
</evidence>
<evidence type="ECO:0000313" key="17">
    <source>
        <dbReference type="Proteomes" id="UP000238479"/>
    </source>
</evidence>
<keyword evidence="11" id="KW-0325">Glycoprotein</keyword>
<keyword evidence="10" id="KW-0675">Receptor</keyword>
<reference evidence="16 17" key="1">
    <citation type="journal article" date="2018" name="Nat. Genet.">
        <title>The Rosa genome provides new insights in the design of modern roses.</title>
        <authorList>
            <person name="Bendahmane M."/>
        </authorList>
    </citation>
    <scope>NUCLEOTIDE SEQUENCE [LARGE SCALE GENOMIC DNA]</scope>
    <source>
        <strain evidence="17">cv. Old Blush</strain>
    </source>
</reference>
<evidence type="ECO:0000313" key="16">
    <source>
        <dbReference type="EMBL" id="PRQ30219.1"/>
    </source>
</evidence>
<evidence type="ECO:0000256" key="3">
    <source>
        <dbReference type="ARBA" id="ARBA00022475"/>
    </source>
</evidence>
<dbReference type="Proteomes" id="UP000238479">
    <property type="component" value="Chromosome 5"/>
</dbReference>
<dbReference type="Pfam" id="PF13855">
    <property type="entry name" value="LRR_8"/>
    <property type="match status" value="1"/>
</dbReference>
<keyword evidence="17" id="KW-1185">Reference proteome</keyword>
<dbReference type="OMA" id="RSACMEE"/>
<dbReference type="InterPro" id="IPR055414">
    <property type="entry name" value="LRR_R13L4/SHOC2-like"/>
</dbReference>
<dbReference type="Pfam" id="PF13516">
    <property type="entry name" value="LRR_6"/>
    <property type="match status" value="1"/>
</dbReference>
<feature type="signal peptide" evidence="13">
    <location>
        <begin position="1"/>
        <end position="28"/>
    </location>
</feature>
<dbReference type="Pfam" id="PF23598">
    <property type="entry name" value="LRR_14"/>
    <property type="match status" value="2"/>
</dbReference>
<keyword evidence="4" id="KW-0433">Leucine-rich repeat</keyword>
<comment type="subcellular location">
    <subcellularLocation>
        <location evidence="1">Cell membrane</location>
        <topology evidence="1">Single-pass type I membrane protein</topology>
    </subcellularLocation>
</comment>
<gene>
    <name evidence="16" type="ORF">RchiOBHm_Chr5g0022231</name>
</gene>
<dbReference type="FunFam" id="3.80.10.10:FF:000649">
    <property type="entry name" value="Leucine Rich Repeat family protein"/>
    <property type="match status" value="1"/>
</dbReference>
<evidence type="ECO:0000256" key="4">
    <source>
        <dbReference type="ARBA" id="ARBA00022614"/>
    </source>
</evidence>
<proteinExistence type="inferred from homology"/>
<dbReference type="SUPFAM" id="SSF52047">
    <property type="entry name" value="RNI-like"/>
    <property type="match status" value="1"/>
</dbReference>
<evidence type="ECO:0000256" key="13">
    <source>
        <dbReference type="SAM" id="SignalP"/>
    </source>
</evidence>
<dbReference type="Pfam" id="PF08263">
    <property type="entry name" value="LRRNT_2"/>
    <property type="match status" value="1"/>
</dbReference>
<dbReference type="InterPro" id="IPR003591">
    <property type="entry name" value="Leu-rich_rpt_typical-subtyp"/>
</dbReference>
<evidence type="ECO:0000256" key="12">
    <source>
        <dbReference type="SAM" id="Phobius"/>
    </source>
</evidence>
<dbReference type="SMART" id="SM00369">
    <property type="entry name" value="LRR_TYP"/>
    <property type="match status" value="10"/>
</dbReference>
<evidence type="ECO:0000256" key="5">
    <source>
        <dbReference type="ARBA" id="ARBA00022692"/>
    </source>
</evidence>
<dbReference type="PROSITE" id="PS51450">
    <property type="entry name" value="LRR"/>
    <property type="match status" value="1"/>
</dbReference>
<feature type="chain" id="PRO_5015127626" evidence="13">
    <location>
        <begin position="29"/>
        <end position="1039"/>
    </location>
</feature>
<keyword evidence="7" id="KW-0677">Repeat</keyword>
<keyword evidence="8 12" id="KW-1133">Transmembrane helix</keyword>
<keyword evidence="9 12" id="KW-0472">Membrane</keyword>
<dbReference type="Gramene" id="PRQ30219">
    <property type="protein sequence ID" value="PRQ30219"/>
    <property type="gene ID" value="RchiOBHm_Chr5g0022231"/>
</dbReference>
<evidence type="ECO:0000259" key="14">
    <source>
        <dbReference type="Pfam" id="PF08263"/>
    </source>
</evidence>
<dbReference type="PANTHER" id="PTHR48063">
    <property type="entry name" value="LRR RECEPTOR-LIKE KINASE"/>
    <property type="match status" value="1"/>
</dbReference>
<evidence type="ECO:0000256" key="11">
    <source>
        <dbReference type="ARBA" id="ARBA00023180"/>
    </source>
</evidence>
<keyword evidence="6 13" id="KW-0732">Signal</keyword>
<feature type="domain" description="Disease resistance R13L4/SHOC-2-like LRR" evidence="15">
    <location>
        <begin position="118"/>
        <end position="277"/>
    </location>
</feature>
<dbReference type="Pfam" id="PF00560">
    <property type="entry name" value="LRR_1"/>
    <property type="match status" value="4"/>
</dbReference>
<comment type="caution">
    <text evidence="16">The sequence shown here is derived from an EMBL/GenBank/DDBJ whole genome shotgun (WGS) entry which is preliminary data.</text>
</comment>
<keyword evidence="5 12" id="KW-0812">Transmembrane</keyword>
<comment type="similarity">
    <text evidence="2">Belongs to the RLP family.</text>
</comment>
<evidence type="ECO:0000259" key="15">
    <source>
        <dbReference type="Pfam" id="PF23598"/>
    </source>
</evidence>
<dbReference type="Gene3D" id="3.80.10.10">
    <property type="entry name" value="Ribonuclease Inhibitor"/>
    <property type="match status" value="3"/>
</dbReference>
<dbReference type="GO" id="GO:0005886">
    <property type="term" value="C:plasma membrane"/>
    <property type="evidence" value="ECO:0007669"/>
    <property type="project" value="UniProtKB-SubCell"/>
</dbReference>
<evidence type="ECO:0000256" key="9">
    <source>
        <dbReference type="ARBA" id="ARBA00023136"/>
    </source>
</evidence>
<dbReference type="PANTHER" id="PTHR48063:SF90">
    <property type="entry name" value="OS11G0565920 PROTEIN"/>
    <property type="match status" value="1"/>
</dbReference>
<evidence type="ECO:0000256" key="7">
    <source>
        <dbReference type="ARBA" id="ARBA00022737"/>
    </source>
</evidence>
<name>A0A2P6Q7S6_ROSCH</name>
<feature type="domain" description="Leucine-rich repeat-containing N-terminal plant-type" evidence="14">
    <location>
        <begin position="43"/>
        <end position="80"/>
    </location>
</feature>
<dbReference type="InterPro" id="IPR032675">
    <property type="entry name" value="LRR_dom_sf"/>
</dbReference>